<sequence length="121" mass="13368">MLIRSILLIFVHLSLLIPLANAQQRWQKPPAEILEVLHAPELPYLWLNPTGDTAVLGTSLRYPPIAELAKPYYKLAGIRLLPGNNGHHNEWNGNESVAGLSSGLYGAPLKLMRPRSSLTLV</sequence>
<evidence type="ECO:0000313" key="2">
    <source>
        <dbReference type="Proteomes" id="UP001594351"/>
    </source>
</evidence>
<comment type="caution">
    <text evidence="1">The sequence shown here is derived from an EMBL/GenBank/DDBJ whole genome shotgun (WGS) entry which is preliminary data.</text>
</comment>
<reference evidence="1 2" key="1">
    <citation type="submission" date="2024-09" db="EMBL/GenBank/DDBJ databases">
        <title>Laminarin stimulates single cell rates of sulfate reduction while oxygen inhibits transcriptomic activity in coastal marine sediment.</title>
        <authorList>
            <person name="Lindsay M."/>
            <person name="Orcutt B."/>
            <person name="Emerson D."/>
            <person name="Stepanauskas R."/>
            <person name="D'Angelo T."/>
        </authorList>
    </citation>
    <scope>NUCLEOTIDE SEQUENCE [LARGE SCALE GENOMIC DNA]</scope>
    <source>
        <strain evidence="1">SAG AM-311-K15</strain>
    </source>
</reference>
<keyword evidence="2" id="KW-1185">Reference proteome</keyword>
<dbReference type="Proteomes" id="UP001594351">
    <property type="component" value="Unassembled WGS sequence"/>
</dbReference>
<gene>
    <name evidence="1" type="ORF">ACFL27_27000</name>
</gene>
<organism evidence="1 2">
    <name type="scientific">candidate division CSSED10-310 bacterium</name>
    <dbReference type="NCBI Taxonomy" id="2855610"/>
    <lineage>
        <taxon>Bacteria</taxon>
        <taxon>Bacteria division CSSED10-310</taxon>
    </lineage>
</organism>
<protein>
    <submittedName>
        <fullName evidence="1">Uncharacterized protein</fullName>
    </submittedName>
</protein>
<accession>A0ABV6Z5Y1</accession>
<proteinExistence type="predicted"/>
<dbReference type="EMBL" id="JBHPBY010000623">
    <property type="protein sequence ID" value="MFC1853849.1"/>
    <property type="molecule type" value="Genomic_DNA"/>
</dbReference>
<name>A0ABV6Z5Y1_UNCC1</name>
<evidence type="ECO:0000313" key="1">
    <source>
        <dbReference type="EMBL" id="MFC1853849.1"/>
    </source>
</evidence>